<reference evidence="2 3" key="1">
    <citation type="journal article" date="2021" name="Comput. Struct. Biotechnol. J.">
        <title>De novo genome assembly of the potent medicinal plant Rehmannia glutinosa using nanopore technology.</title>
        <authorList>
            <person name="Ma L."/>
            <person name="Dong C."/>
            <person name="Song C."/>
            <person name="Wang X."/>
            <person name="Zheng X."/>
            <person name="Niu Y."/>
            <person name="Chen S."/>
            <person name="Feng W."/>
        </authorList>
    </citation>
    <scope>NUCLEOTIDE SEQUENCE [LARGE SCALE GENOMIC DNA]</scope>
    <source>
        <strain evidence="2">DH-2019</strain>
    </source>
</reference>
<feature type="transmembrane region" description="Helical" evidence="1">
    <location>
        <begin position="6"/>
        <end position="24"/>
    </location>
</feature>
<keyword evidence="1" id="KW-0812">Transmembrane</keyword>
<evidence type="ECO:0000313" key="2">
    <source>
        <dbReference type="EMBL" id="KAK6150098.1"/>
    </source>
</evidence>
<name>A0ABR0WRF9_REHGL</name>
<keyword evidence="1" id="KW-0472">Membrane</keyword>
<keyword evidence="1" id="KW-1133">Transmembrane helix</keyword>
<accession>A0ABR0WRF9</accession>
<protein>
    <submittedName>
        <fullName evidence="2">Uncharacterized protein</fullName>
    </submittedName>
</protein>
<dbReference type="EMBL" id="JABTTQ020000009">
    <property type="protein sequence ID" value="KAK6150098.1"/>
    <property type="molecule type" value="Genomic_DNA"/>
</dbReference>
<dbReference type="PANTHER" id="PTHR38378:SF3">
    <property type="entry name" value="MYOSIN HEAVY CHAIN-LIKE PROTEIN"/>
    <property type="match status" value="1"/>
</dbReference>
<dbReference type="PANTHER" id="PTHR38378">
    <property type="entry name" value="MYOSIN HEAVY CHAIN-LIKE PROTEIN"/>
    <property type="match status" value="1"/>
</dbReference>
<dbReference type="Proteomes" id="UP001318860">
    <property type="component" value="Unassembled WGS sequence"/>
</dbReference>
<proteinExistence type="predicted"/>
<gene>
    <name evidence="2" type="ORF">DH2020_017623</name>
</gene>
<evidence type="ECO:0000256" key="1">
    <source>
        <dbReference type="SAM" id="Phobius"/>
    </source>
</evidence>
<evidence type="ECO:0000313" key="3">
    <source>
        <dbReference type="Proteomes" id="UP001318860"/>
    </source>
</evidence>
<sequence length="286" mass="32870">MPSWPILDFLIVFILISLYSLALLRNSQVFLGIAFFEETMSWVGAKQQYDDSALEGVAAHIKLLLKIIQDHKDACKNKKNDCRRMLRVATIITILDTIRTIIQKCQSFGNKRSQAEMVVNEKEMLRRHLSASLAARKSLEIMCSSLGKEKEIMSLELSRKVQELSGMEEFINDIKAQNETLVERLQECALKHKDMKCVSSLALQERNDVLLERVLRLLDGYLLMKRKLKEAQEDNVMMCGNVDEMGAKVVTCLEKVRRFKERMLLSSESDRVVDVQEEILSLEKVL</sequence>
<comment type="caution">
    <text evidence="2">The sequence shown here is derived from an EMBL/GenBank/DDBJ whole genome shotgun (WGS) entry which is preliminary data.</text>
</comment>
<keyword evidence="3" id="KW-1185">Reference proteome</keyword>
<organism evidence="2 3">
    <name type="scientific">Rehmannia glutinosa</name>
    <name type="common">Chinese foxglove</name>
    <dbReference type="NCBI Taxonomy" id="99300"/>
    <lineage>
        <taxon>Eukaryota</taxon>
        <taxon>Viridiplantae</taxon>
        <taxon>Streptophyta</taxon>
        <taxon>Embryophyta</taxon>
        <taxon>Tracheophyta</taxon>
        <taxon>Spermatophyta</taxon>
        <taxon>Magnoliopsida</taxon>
        <taxon>eudicotyledons</taxon>
        <taxon>Gunneridae</taxon>
        <taxon>Pentapetalae</taxon>
        <taxon>asterids</taxon>
        <taxon>lamiids</taxon>
        <taxon>Lamiales</taxon>
        <taxon>Orobanchaceae</taxon>
        <taxon>Rehmannieae</taxon>
        <taxon>Rehmannia</taxon>
    </lineage>
</organism>